<dbReference type="NCBIfam" id="TIGR00236">
    <property type="entry name" value="wecB"/>
    <property type="match status" value="1"/>
</dbReference>
<dbReference type="AlphaFoldDB" id="A0A859R8T2"/>
<dbReference type="RefSeq" id="WP_180942715.1">
    <property type="nucleotide sequence ID" value="NZ_CP041241.1"/>
</dbReference>
<evidence type="ECO:0000256" key="4">
    <source>
        <dbReference type="ARBA" id="ARBA00038858"/>
    </source>
</evidence>
<dbReference type="Pfam" id="PF02350">
    <property type="entry name" value="Epimerase_2"/>
    <property type="match status" value="1"/>
</dbReference>
<dbReference type="EC" id="5.1.3.14" evidence="4"/>
<dbReference type="GO" id="GO:0008761">
    <property type="term" value="F:UDP-N-acetylglucosamine 2-epimerase activity"/>
    <property type="evidence" value="ECO:0007669"/>
    <property type="project" value="UniProtKB-EC"/>
</dbReference>
<name>A0A859R8T2_9HYPH</name>
<dbReference type="SUPFAM" id="SSF53756">
    <property type="entry name" value="UDP-Glycosyltransferase/glycogen phosphorylase"/>
    <property type="match status" value="1"/>
</dbReference>
<evidence type="ECO:0000256" key="1">
    <source>
        <dbReference type="ARBA" id="ARBA00023235"/>
    </source>
</evidence>
<geneLocation type="plasmid" evidence="7">
    <name>pemeittgr7c</name>
</geneLocation>
<dbReference type="InterPro" id="IPR029767">
    <property type="entry name" value="WecB-like"/>
</dbReference>
<comment type="catalytic activity">
    <reaction evidence="2">
        <text>UDP-N-acetyl-alpha-D-glucosamine = UDP-N-acetyl-alpha-D-mannosamine</text>
        <dbReference type="Rhea" id="RHEA:17213"/>
        <dbReference type="ChEBI" id="CHEBI:57705"/>
        <dbReference type="ChEBI" id="CHEBI:68623"/>
        <dbReference type="EC" id="5.1.3.14"/>
    </reaction>
</comment>
<dbReference type="Gene3D" id="3.40.50.2000">
    <property type="entry name" value="Glycogen Phosphorylase B"/>
    <property type="match status" value="2"/>
</dbReference>
<dbReference type="PANTHER" id="PTHR43174:SF2">
    <property type="entry name" value="UDP-N-ACETYLGLUCOSAMINE 2-EPIMERASE"/>
    <property type="match status" value="1"/>
</dbReference>
<keyword evidence="7" id="KW-1185">Reference proteome</keyword>
<keyword evidence="1 5" id="KW-0413">Isomerase</keyword>
<keyword evidence="6" id="KW-0614">Plasmid</keyword>
<evidence type="ECO:0000256" key="5">
    <source>
        <dbReference type="RuleBase" id="RU003513"/>
    </source>
</evidence>
<evidence type="ECO:0000256" key="2">
    <source>
        <dbReference type="ARBA" id="ARBA00036080"/>
    </source>
</evidence>
<evidence type="ECO:0000313" key="7">
    <source>
        <dbReference type="Proteomes" id="UP000510721"/>
    </source>
</evidence>
<evidence type="ECO:0000313" key="6">
    <source>
        <dbReference type="EMBL" id="QLL65818.1"/>
    </source>
</evidence>
<organism evidence="6 7">
    <name type="scientific">Sinorhizobium mexicanum</name>
    <dbReference type="NCBI Taxonomy" id="375549"/>
    <lineage>
        <taxon>Bacteria</taxon>
        <taxon>Pseudomonadati</taxon>
        <taxon>Pseudomonadota</taxon>
        <taxon>Alphaproteobacteria</taxon>
        <taxon>Hyphomicrobiales</taxon>
        <taxon>Rhizobiaceae</taxon>
        <taxon>Sinorhizobium/Ensifer group</taxon>
        <taxon>Sinorhizobium</taxon>
    </lineage>
</organism>
<comment type="similarity">
    <text evidence="3 5">Belongs to the UDP-N-acetylglucosamine 2-epimerase family.</text>
</comment>
<dbReference type="KEGG" id="emx:FKV68_31585"/>
<dbReference type="PANTHER" id="PTHR43174">
    <property type="entry name" value="UDP-N-ACETYLGLUCOSAMINE 2-EPIMERASE"/>
    <property type="match status" value="1"/>
</dbReference>
<evidence type="ECO:0000256" key="3">
    <source>
        <dbReference type="ARBA" id="ARBA00038209"/>
    </source>
</evidence>
<gene>
    <name evidence="6" type="ORF">FKV68_31585</name>
</gene>
<dbReference type="InterPro" id="IPR003331">
    <property type="entry name" value="UDP_GlcNAc_Epimerase_2_dom"/>
</dbReference>
<dbReference type="CDD" id="cd03786">
    <property type="entry name" value="GTB_UDP-GlcNAc_2-Epimerase"/>
    <property type="match status" value="1"/>
</dbReference>
<protein>
    <recommendedName>
        <fullName evidence="4">UDP-N-acetylglucosamine 2-epimerase (non-hydrolyzing)</fullName>
        <ecNumber evidence="4">5.1.3.14</ecNumber>
    </recommendedName>
</protein>
<dbReference type="Proteomes" id="UP000510721">
    <property type="component" value="Plasmid pEmeITTGR7c"/>
</dbReference>
<dbReference type="EMBL" id="CP041241">
    <property type="protein sequence ID" value="QLL65818.1"/>
    <property type="molecule type" value="Genomic_DNA"/>
</dbReference>
<proteinExistence type="inferred from homology"/>
<sequence>MRKVLIVYGTRPEAVKLAPLIAELGRSPHCTPIVAVTGQHREMLDQVNSLFDIRPSHDLNILTQGQRLEDITNRVLGGVAGVIEVEAPDAVLVQGDTTSCFAAALAAFYRRVPLIHLEAGLRTGDRYNPFPEELNRRLTTQLASLHLAPTQTSKANLLYDGVNERAIVVTGNTVIDALLHVASRNSPLDNPDTQRISGRRSVLITAHRRESWGEPMARTARAIARLAAAFPEVVFLLPAHLNPVVRDVLLPPLVGLDNVVVTRPLDYCDFVWAMRDCSIVLTDSGGVQEEAPTLGKPVLVLRETTERPEAVAAGTVRLVGTDEDRIVREVTTLLTDRAAYQAMAHAVNPYGDGQAAMRSTRAIEHFFGVGSLPVEFDAGPDSAELQSAPRPACVVDDFAA</sequence>
<accession>A0A859R8T2</accession>
<reference evidence="6 7" key="1">
    <citation type="submission" date="2019-06" db="EMBL/GenBank/DDBJ databases">
        <title>Complete genome sequence of Ensifer mexicanus ITTG R7 isolated from nodules of Acacia angustissima (Mill.) Kuntze.</title>
        <authorList>
            <person name="Rincon-Rosales R."/>
            <person name="Rogel M.A."/>
            <person name="Guerrero G."/>
            <person name="Rincon-Molina C.I."/>
            <person name="Lopez-Lopez A."/>
            <person name="Martinez-Romero E."/>
        </authorList>
    </citation>
    <scope>NUCLEOTIDE SEQUENCE [LARGE SCALE GENOMIC DNA]</scope>
    <source>
        <strain evidence="6 7">ITTG R7</strain>
        <plasmid evidence="7">pemeittgr7c</plasmid>
    </source>
</reference>